<feature type="non-terminal residue" evidence="1">
    <location>
        <position position="157"/>
    </location>
</feature>
<comment type="caution">
    <text evidence="1">The sequence shown here is derived from an EMBL/GenBank/DDBJ whole genome shotgun (WGS) entry which is preliminary data.</text>
</comment>
<gene>
    <name evidence="1" type="ORF">B2A_04567</name>
</gene>
<dbReference type="InterPro" id="IPR009100">
    <property type="entry name" value="AcylCoA_DH/oxidase_NM_dom_sf"/>
</dbReference>
<dbReference type="InterPro" id="IPR046373">
    <property type="entry name" value="Acyl-CoA_Oxase/DH_mid-dom_sf"/>
</dbReference>
<organism evidence="1">
    <name type="scientific">mine drainage metagenome</name>
    <dbReference type="NCBI Taxonomy" id="410659"/>
    <lineage>
        <taxon>unclassified sequences</taxon>
        <taxon>metagenomes</taxon>
        <taxon>ecological metagenomes</taxon>
    </lineage>
</organism>
<name>T1AKY2_9ZZZZ</name>
<protein>
    <submittedName>
        <fullName evidence="1">Acyl-CoA dehydrogenase domain protein</fullName>
    </submittedName>
</protein>
<accession>T1AKY2</accession>
<proteinExistence type="predicted"/>
<evidence type="ECO:0000313" key="1">
    <source>
        <dbReference type="EMBL" id="EQD58012.1"/>
    </source>
</evidence>
<reference evidence="1" key="1">
    <citation type="submission" date="2013-08" db="EMBL/GenBank/DDBJ databases">
        <authorList>
            <person name="Mendez C."/>
            <person name="Richter M."/>
            <person name="Ferrer M."/>
            <person name="Sanchez J."/>
        </authorList>
    </citation>
    <scope>NUCLEOTIDE SEQUENCE</scope>
</reference>
<dbReference type="GO" id="GO:0016627">
    <property type="term" value="F:oxidoreductase activity, acting on the CH-CH group of donors"/>
    <property type="evidence" value="ECO:0007669"/>
    <property type="project" value="InterPro"/>
</dbReference>
<dbReference type="Gene3D" id="2.40.110.10">
    <property type="entry name" value="Butyryl-CoA Dehydrogenase, subunit A, domain 2"/>
    <property type="match status" value="1"/>
</dbReference>
<dbReference type="SUPFAM" id="SSF56645">
    <property type="entry name" value="Acyl-CoA dehydrogenase NM domain-like"/>
    <property type="match status" value="1"/>
</dbReference>
<feature type="non-terminal residue" evidence="1">
    <location>
        <position position="1"/>
    </location>
</feature>
<dbReference type="EMBL" id="AUZZ01003077">
    <property type="protein sequence ID" value="EQD58012.1"/>
    <property type="molecule type" value="Genomic_DNA"/>
</dbReference>
<sequence length="157" mass="17139">LDKEATTGSYCQQADAILVTARRAPHVPETDQVLVCVRRADYRLEPTGEWDAMGMRGTCSPGFRLHARGAQAQILPEPFADIAVQTMVPYSHILWSSLWWGIAAAALGRAGQFVRELAKRHPGSLPGNAVPLAQASAQLQTLRHHWLGVASEFDGLE</sequence>
<dbReference type="AlphaFoldDB" id="T1AKY2"/>
<reference evidence="1" key="2">
    <citation type="journal article" date="2014" name="ISME J.">
        <title>Microbial stratification in low pH oxic and suboxic macroscopic growths along an acid mine drainage.</title>
        <authorList>
            <person name="Mendez-Garcia C."/>
            <person name="Mesa V."/>
            <person name="Sprenger R.R."/>
            <person name="Richter M."/>
            <person name="Diez M.S."/>
            <person name="Solano J."/>
            <person name="Bargiela R."/>
            <person name="Golyshina O.V."/>
            <person name="Manteca A."/>
            <person name="Ramos J.L."/>
            <person name="Gallego J.R."/>
            <person name="Llorente I."/>
            <person name="Martins Dos Santos V.A."/>
            <person name="Jensen O.N."/>
            <person name="Pelaez A.I."/>
            <person name="Sanchez J."/>
            <person name="Ferrer M."/>
        </authorList>
    </citation>
    <scope>NUCLEOTIDE SEQUENCE</scope>
</reference>